<dbReference type="OrthoDB" id="6779347at2759"/>
<name>A0A2V3IFC2_9FLOR</name>
<proteinExistence type="predicted"/>
<organism evidence="2 3">
    <name type="scientific">Gracilariopsis chorda</name>
    <dbReference type="NCBI Taxonomy" id="448386"/>
    <lineage>
        <taxon>Eukaryota</taxon>
        <taxon>Rhodophyta</taxon>
        <taxon>Florideophyceae</taxon>
        <taxon>Rhodymeniophycidae</taxon>
        <taxon>Gracilariales</taxon>
        <taxon>Gracilariaceae</taxon>
        <taxon>Gracilariopsis</taxon>
    </lineage>
</organism>
<evidence type="ECO:0000313" key="3">
    <source>
        <dbReference type="Proteomes" id="UP000247409"/>
    </source>
</evidence>
<feature type="transmembrane region" description="Helical" evidence="1">
    <location>
        <begin position="25"/>
        <end position="46"/>
    </location>
</feature>
<keyword evidence="1" id="KW-1133">Transmembrane helix</keyword>
<keyword evidence="1" id="KW-0812">Transmembrane</keyword>
<protein>
    <submittedName>
        <fullName evidence="2">Membralin</fullName>
    </submittedName>
</protein>
<dbReference type="PANTHER" id="PTHR21650:SF4">
    <property type="entry name" value="MEMBRALIN"/>
    <property type="match status" value="1"/>
</dbReference>
<keyword evidence="1" id="KW-0472">Membrane</keyword>
<gene>
    <name evidence="2" type="ORF">BWQ96_09513</name>
</gene>
<dbReference type="PANTHER" id="PTHR21650">
    <property type="entry name" value="MEMBRALIN/KINETOCHORE PROTEIN NUF2"/>
    <property type="match status" value="1"/>
</dbReference>
<dbReference type="GO" id="GO:0034976">
    <property type="term" value="P:response to endoplasmic reticulum stress"/>
    <property type="evidence" value="ECO:0007669"/>
    <property type="project" value="TreeGrafter"/>
</dbReference>
<dbReference type="EMBL" id="NBIV01000261">
    <property type="protein sequence ID" value="PXF40751.1"/>
    <property type="molecule type" value="Genomic_DNA"/>
</dbReference>
<dbReference type="GO" id="GO:0005783">
    <property type="term" value="C:endoplasmic reticulum"/>
    <property type="evidence" value="ECO:0007669"/>
    <property type="project" value="TreeGrafter"/>
</dbReference>
<dbReference type="Proteomes" id="UP000247409">
    <property type="component" value="Unassembled WGS sequence"/>
</dbReference>
<feature type="transmembrane region" description="Helical" evidence="1">
    <location>
        <begin position="251"/>
        <end position="273"/>
    </location>
</feature>
<dbReference type="AlphaFoldDB" id="A0A2V3IFC2"/>
<evidence type="ECO:0000256" key="1">
    <source>
        <dbReference type="SAM" id="Phobius"/>
    </source>
</evidence>
<sequence length="369" mass="42156">MASMMARSTPTVIFRSQIVRHSVTALELLATLNAIALFITLCALHVRFVRNTGCASVLNDRDLAPDELSDHEPPIIEFVITPHLPCNLPAHTFRFSRERGFLLLSDASLAQFNISVRHVSLTEHHKCLGDRVQRFLLAHFIGYDTIAVNAFARMRRHTHHDNGYVFISHSKRLLNLMHADPIISIDDLPLLYRILVRAVWKAGAILTAFFIMCTTAALVHFSLKEVQLRMINLTIDLQVVMRSHQSYGRVLIQYAIDALVFVPIIAGMLFFLFEFFDDQALAFSVLVIAWLCAFAASGTTRHWMSRLYLPRLFFCYFGAFHVYFFSFPLGFSWLAFATSIAFMVHAALTVWNHCELPVLRRERNLQTPD</sequence>
<accession>A0A2V3IFC2</accession>
<comment type="caution">
    <text evidence="2">The sequence shown here is derived from an EMBL/GenBank/DDBJ whole genome shotgun (WGS) entry which is preliminary data.</text>
</comment>
<keyword evidence="3" id="KW-1185">Reference proteome</keyword>
<dbReference type="GO" id="GO:1904294">
    <property type="term" value="P:positive regulation of ERAD pathway"/>
    <property type="evidence" value="ECO:0007669"/>
    <property type="project" value="TreeGrafter"/>
</dbReference>
<feature type="transmembrane region" description="Helical" evidence="1">
    <location>
        <begin position="279"/>
        <end position="296"/>
    </location>
</feature>
<evidence type="ECO:0000313" key="2">
    <source>
        <dbReference type="EMBL" id="PXF40751.1"/>
    </source>
</evidence>
<feature type="transmembrane region" description="Helical" evidence="1">
    <location>
        <begin position="198"/>
        <end position="221"/>
    </location>
</feature>
<feature type="transmembrane region" description="Helical" evidence="1">
    <location>
        <begin position="331"/>
        <end position="351"/>
    </location>
</feature>
<dbReference type="Pfam" id="PF09746">
    <property type="entry name" value="Membralin"/>
    <property type="match status" value="1"/>
</dbReference>
<feature type="transmembrane region" description="Helical" evidence="1">
    <location>
        <begin position="308"/>
        <end position="325"/>
    </location>
</feature>
<dbReference type="InterPro" id="IPR019144">
    <property type="entry name" value="Membralin"/>
</dbReference>
<reference evidence="2 3" key="1">
    <citation type="journal article" date="2018" name="Mol. Biol. Evol.">
        <title>Analysis of the draft genome of the red seaweed Gracilariopsis chorda provides insights into genome size evolution in Rhodophyta.</title>
        <authorList>
            <person name="Lee J."/>
            <person name="Yang E.C."/>
            <person name="Graf L."/>
            <person name="Yang J.H."/>
            <person name="Qiu H."/>
            <person name="Zel Zion U."/>
            <person name="Chan C.X."/>
            <person name="Stephens T.G."/>
            <person name="Weber A.P.M."/>
            <person name="Boo G.H."/>
            <person name="Boo S.M."/>
            <person name="Kim K.M."/>
            <person name="Shin Y."/>
            <person name="Jung M."/>
            <person name="Lee S.J."/>
            <person name="Yim H.S."/>
            <person name="Lee J.H."/>
            <person name="Bhattacharya D."/>
            <person name="Yoon H.S."/>
        </authorList>
    </citation>
    <scope>NUCLEOTIDE SEQUENCE [LARGE SCALE GENOMIC DNA]</scope>
    <source>
        <strain evidence="2 3">SKKU-2015</strain>
        <tissue evidence="2">Whole body</tissue>
    </source>
</reference>